<dbReference type="InterPro" id="IPR013087">
    <property type="entry name" value="Znf_C2H2_type"/>
</dbReference>
<reference evidence="3 4" key="1">
    <citation type="submission" date="2014-06" db="EMBL/GenBank/DDBJ databases">
        <title>Evolutionary Origins and Diversification of the Mycorrhizal Mutualists.</title>
        <authorList>
            <consortium name="DOE Joint Genome Institute"/>
            <consortium name="Mycorrhizal Genomics Consortium"/>
            <person name="Kohler A."/>
            <person name="Kuo A."/>
            <person name="Nagy L.G."/>
            <person name="Floudas D."/>
            <person name="Copeland A."/>
            <person name="Barry K.W."/>
            <person name="Cichocki N."/>
            <person name="Veneault-Fourrey C."/>
            <person name="LaButti K."/>
            <person name="Lindquist E.A."/>
            <person name="Lipzen A."/>
            <person name="Lundell T."/>
            <person name="Morin E."/>
            <person name="Murat C."/>
            <person name="Riley R."/>
            <person name="Ohm R."/>
            <person name="Sun H."/>
            <person name="Tunlid A."/>
            <person name="Henrissat B."/>
            <person name="Grigoriev I.V."/>
            <person name="Hibbett D.S."/>
            <person name="Martin F."/>
        </authorList>
    </citation>
    <scope>NUCLEOTIDE SEQUENCE [LARGE SCALE GENOMIC DNA]</scope>
    <source>
        <strain evidence="3 4">SS14</strain>
    </source>
</reference>
<dbReference type="Proteomes" id="UP000054279">
    <property type="component" value="Unassembled WGS sequence"/>
</dbReference>
<dbReference type="HOGENOM" id="CLU_1161769_0_0_1"/>
<evidence type="ECO:0000313" key="4">
    <source>
        <dbReference type="Proteomes" id="UP000054279"/>
    </source>
</evidence>
<evidence type="ECO:0000259" key="2">
    <source>
        <dbReference type="PROSITE" id="PS50157"/>
    </source>
</evidence>
<dbReference type="InterPro" id="IPR039327">
    <property type="entry name" value="CON7-like"/>
</dbReference>
<proteinExistence type="predicted"/>
<accession>A0A0C9UCW5</accession>
<keyword evidence="1" id="KW-0862">Zinc</keyword>
<dbReference type="PROSITE" id="PS50157">
    <property type="entry name" value="ZINC_FINGER_C2H2_2"/>
    <property type="match status" value="1"/>
</dbReference>
<organism evidence="3 4">
    <name type="scientific">Sphaerobolus stellatus (strain SS14)</name>
    <dbReference type="NCBI Taxonomy" id="990650"/>
    <lineage>
        <taxon>Eukaryota</taxon>
        <taxon>Fungi</taxon>
        <taxon>Dikarya</taxon>
        <taxon>Basidiomycota</taxon>
        <taxon>Agaricomycotina</taxon>
        <taxon>Agaricomycetes</taxon>
        <taxon>Phallomycetidae</taxon>
        <taxon>Geastrales</taxon>
        <taxon>Sphaerobolaceae</taxon>
        <taxon>Sphaerobolus</taxon>
    </lineage>
</organism>
<dbReference type="PANTHER" id="PTHR36167">
    <property type="entry name" value="C2H2 FINGER DOMAIN TRANSCRIPTION FACTOR (EUROFUNG)-RELATED"/>
    <property type="match status" value="1"/>
</dbReference>
<dbReference type="PROSITE" id="PS00028">
    <property type="entry name" value="ZINC_FINGER_C2H2_1"/>
    <property type="match status" value="1"/>
</dbReference>
<sequence>MAKISITETVSVPMRVKIIPPPEPNAPPGSQKRTHRKYDEIEGLYACTWPNCTKAYGTLTHLNTHIGTRKHGHKKKMNEFEAIRGYLHAKKNQPKSALDQFILAPSWETHTFITRVLVSRPVLKLSPEYQATGSIQEDPDSQIPLSSAEIDSESSRTLTSVDHPPGVDNVSFFSVHPTRQIMNDGQIFSGSVPSGTAYGGGGYYYDCPVTLEYGQEDLDYGRYGTQVKDDKRCSTFALR</sequence>
<keyword evidence="1" id="KW-0863">Zinc-finger</keyword>
<feature type="domain" description="C2H2-type" evidence="2">
    <location>
        <begin position="45"/>
        <end position="76"/>
    </location>
</feature>
<evidence type="ECO:0000313" key="3">
    <source>
        <dbReference type="EMBL" id="KIJ32559.1"/>
    </source>
</evidence>
<keyword evidence="4" id="KW-1185">Reference proteome</keyword>
<dbReference type="PANTHER" id="PTHR36167:SF3">
    <property type="entry name" value="C2H2 FINGER DOMAIN TRANSCRIPTION FACTOR (EUROFUNG)-RELATED"/>
    <property type="match status" value="1"/>
</dbReference>
<name>A0A0C9UCW5_SPHS4</name>
<dbReference type="GO" id="GO:0008270">
    <property type="term" value="F:zinc ion binding"/>
    <property type="evidence" value="ECO:0007669"/>
    <property type="project" value="UniProtKB-KW"/>
</dbReference>
<dbReference type="AlphaFoldDB" id="A0A0C9UCW5"/>
<keyword evidence="1" id="KW-0479">Metal-binding</keyword>
<dbReference type="Gene3D" id="3.30.160.60">
    <property type="entry name" value="Classic Zinc Finger"/>
    <property type="match status" value="1"/>
</dbReference>
<evidence type="ECO:0000256" key="1">
    <source>
        <dbReference type="PROSITE-ProRule" id="PRU00042"/>
    </source>
</evidence>
<dbReference type="GO" id="GO:0006355">
    <property type="term" value="P:regulation of DNA-templated transcription"/>
    <property type="evidence" value="ECO:0007669"/>
    <property type="project" value="InterPro"/>
</dbReference>
<protein>
    <recommendedName>
        <fullName evidence="2">C2H2-type domain-containing protein</fullName>
    </recommendedName>
</protein>
<dbReference type="EMBL" id="KN837225">
    <property type="protein sequence ID" value="KIJ32559.1"/>
    <property type="molecule type" value="Genomic_DNA"/>
</dbReference>
<dbReference type="OrthoDB" id="1939603at2759"/>
<gene>
    <name evidence="3" type="ORF">M422DRAFT_52796</name>
</gene>